<feature type="chain" id="PRO_5019334555" description="Peptidase inhibitor family I36" evidence="1">
    <location>
        <begin position="39"/>
        <end position="148"/>
    </location>
</feature>
<dbReference type="EMBL" id="CP031422">
    <property type="protein sequence ID" value="AZS42290.1"/>
    <property type="molecule type" value="Genomic_DNA"/>
</dbReference>
<proteinExistence type="predicted"/>
<accession>A0A3S9WQD2</accession>
<dbReference type="AlphaFoldDB" id="A0A3S9WQD2"/>
<dbReference type="Pfam" id="PF03995">
    <property type="entry name" value="Inhibitor_I36"/>
    <property type="match status" value="1"/>
</dbReference>
<dbReference type="RefSeq" id="WP_127012821.1">
    <property type="nucleotide sequence ID" value="NZ_CP031422.1"/>
</dbReference>
<organism evidence="2 3">
    <name type="scientific">Microbacterium oxydans</name>
    <dbReference type="NCBI Taxonomy" id="82380"/>
    <lineage>
        <taxon>Bacteria</taxon>
        <taxon>Bacillati</taxon>
        <taxon>Actinomycetota</taxon>
        <taxon>Actinomycetes</taxon>
        <taxon>Micrococcales</taxon>
        <taxon>Microbacteriaceae</taxon>
        <taxon>Microbacterium</taxon>
    </lineage>
</organism>
<sequence>MSLEHARRATWRKRVASALIALVLSGVGVLALAGPAAAAPGDCPSGYTCSYSGYNYGNDAWQQPSTHKFANCVDVMAIGWRSYGDVISSTFNNGRSQNSYLYRGEKKKGTYLFVARGSGFGNVGSFNDDIESGYFDTTRNSVGSALCQ</sequence>
<name>A0A3S9WQD2_9MICO</name>
<dbReference type="Proteomes" id="UP000274841">
    <property type="component" value="Chromosome"/>
</dbReference>
<evidence type="ECO:0008006" key="4">
    <source>
        <dbReference type="Google" id="ProtNLM"/>
    </source>
</evidence>
<protein>
    <recommendedName>
        <fullName evidence="4">Peptidase inhibitor family I36</fullName>
    </recommendedName>
</protein>
<evidence type="ECO:0000313" key="2">
    <source>
        <dbReference type="EMBL" id="AZS42290.1"/>
    </source>
</evidence>
<reference evidence="2 3" key="1">
    <citation type="submission" date="2018-08" db="EMBL/GenBank/DDBJ databases">
        <title>Microbacterium oxydans strain HG3.</title>
        <authorList>
            <person name="ORTET P."/>
        </authorList>
    </citation>
    <scope>NUCLEOTIDE SEQUENCE [LARGE SCALE GENOMIC DNA]</scope>
    <source>
        <strain evidence="2 3">HG3</strain>
    </source>
</reference>
<gene>
    <name evidence="2" type="ORF">CVS54_03653</name>
</gene>
<dbReference type="KEGG" id="moy:CVS54_03653"/>
<evidence type="ECO:0000313" key="3">
    <source>
        <dbReference type="Proteomes" id="UP000274841"/>
    </source>
</evidence>
<keyword evidence="1" id="KW-0732">Signal</keyword>
<evidence type="ECO:0000256" key="1">
    <source>
        <dbReference type="SAM" id="SignalP"/>
    </source>
</evidence>
<feature type="signal peptide" evidence="1">
    <location>
        <begin position="1"/>
        <end position="38"/>
    </location>
</feature>